<dbReference type="EMBL" id="JBHMFB010000044">
    <property type="protein sequence ID" value="MFB9090558.1"/>
    <property type="molecule type" value="Genomic_DNA"/>
</dbReference>
<sequence>MKNSVLLLMLFLLGFVGFSQQKVALHHGSVITIFGGGDPFTAAYNAAVNGDVIYLPGGNLPYPSFIDKSLVIIGAGHYPAATVATNRTVLNGSLTIGENADNLHLEGIEIVSTLSFNNNNKVDGVVIKRCRINIIGYGGDGTTPCLNNTIRECVINSYIDFSNAKSLLFSNNIIGGYIANGTELGISNNIFLLNTFSYDFNNIDNSSISNNIILQQYAGMTYIHIGCELSTFSNNIFAGTPSVASNTFVNNYNNIAMTGLFVNQTSNIFDYADDYHLVNPLTYLGTEGSQVGIYGGLFPYKELGIPVNPNIISKTIAPQTNASGELNFQVQVKAQNN</sequence>
<dbReference type="SUPFAM" id="SSF51126">
    <property type="entry name" value="Pectin lyase-like"/>
    <property type="match status" value="1"/>
</dbReference>
<dbReference type="RefSeq" id="WP_290284562.1">
    <property type="nucleotide sequence ID" value="NZ_JAUFQN010000019.1"/>
</dbReference>
<dbReference type="InterPro" id="IPR012334">
    <property type="entry name" value="Pectin_lyas_fold"/>
</dbReference>
<dbReference type="Proteomes" id="UP001589576">
    <property type="component" value="Unassembled WGS sequence"/>
</dbReference>
<reference evidence="1 2" key="1">
    <citation type="submission" date="2024-09" db="EMBL/GenBank/DDBJ databases">
        <authorList>
            <person name="Sun Q."/>
            <person name="Mori K."/>
        </authorList>
    </citation>
    <scope>NUCLEOTIDE SEQUENCE [LARGE SCALE GENOMIC DNA]</scope>
    <source>
        <strain evidence="1 2">CECT 8460</strain>
    </source>
</reference>
<dbReference type="InterPro" id="IPR011050">
    <property type="entry name" value="Pectin_lyase_fold/virulence"/>
</dbReference>
<evidence type="ECO:0008006" key="3">
    <source>
        <dbReference type="Google" id="ProtNLM"/>
    </source>
</evidence>
<proteinExistence type="predicted"/>
<protein>
    <recommendedName>
        <fullName evidence="3">Right handed beta helix domain-containing protein</fullName>
    </recommendedName>
</protein>
<evidence type="ECO:0000313" key="1">
    <source>
        <dbReference type="EMBL" id="MFB9090558.1"/>
    </source>
</evidence>
<comment type="caution">
    <text evidence="1">The sequence shown here is derived from an EMBL/GenBank/DDBJ whole genome shotgun (WGS) entry which is preliminary data.</text>
</comment>
<organism evidence="1 2">
    <name type="scientific">Flavobacterium paronense</name>
    <dbReference type="NCBI Taxonomy" id="1392775"/>
    <lineage>
        <taxon>Bacteria</taxon>
        <taxon>Pseudomonadati</taxon>
        <taxon>Bacteroidota</taxon>
        <taxon>Flavobacteriia</taxon>
        <taxon>Flavobacteriales</taxon>
        <taxon>Flavobacteriaceae</taxon>
        <taxon>Flavobacterium</taxon>
    </lineage>
</organism>
<keyword evidence="2" id="KW-1185">Reference proteome</keyword>
<gene>
    <name evidence="1" type="ORF">ACFFUU_13160</name>
</gene>
<accession>A0ABV5GHL1</accession>
<evidence type="ECO:0000313" key="2">
    <source>
        <dbReference type="Proteomes" id="UP001589576"/>
    </source>
</evidence>
<name>A0ABV5GHL1_9FLAO</name>
<dbReference type="Gene3D" id="2.160.20.10">
    <property type="entry name" value="Single-stranded right-handed beta-helix, Pectin lyase-like"/>
    <property type="match status" value="1"/>
</dbReference>